<keyword evidence="2" id="KW-1185">Reference proteome</keyword>
<dbReference type="Gene3D" id="3.40.50.300">
    <property type="entry name" value="P-loop containing nucleotide triphosphate hydrolases"/>
    <property type="match status" value="1"/>
</dbReference>
<sequence>MRIPLGPLNIQIKKYRSAIFVVSMKLVLIYGPPGVGKLTVASKLAKMTDYKLFHNHLSIEFVKSIFEFGSKTFNRLVIKFRYEMLENAAKDGINTIFTLVYRKDYDDKYIRKLTRIIESHGGEMVFVRLYCSDKKLLERIKSRNRSKYSKIKNPEKFKELISKNDLKSAISFVKSLAIDTGRHTPEESARKIKEYIRSMDGKSY</sequence>
<proteinExistence type="predicted"/>
<evidence type="ECO:0000313" key="2">
    <source>
        <dbReference type="Proteomes" id="UP000332487"/>
    </source>
</evidence>
<organism evidence="1 2">
    <name type="scientific">Candidatus Micrarchaeum acidiphilum ARMAN-2</name>
    <dbReference type="NCBI Taxonomy" id="425595"/>
    <lineage>
        <taxon>Archaea</taxon>
        <taxon>Candidatus Micrarchaeota</taxon>
        <taxon>Candidatus Micrarchaeia</taxon>
        <taxon>Candidatus Micrarchaeales</taxon>
        <taxon>Candidatus Micrarchaeaceae</taxon>
        <taxon>Candidatus Micrarchaeum</taxon>
    </lineage>
</organism>
<dbReference type="Pfam" id="PF13238">
    <property type="entry name" value="AAA_18"/>
    <property type="match status" value="1"/>
</dbReference>
<accession>C7DIQ0</accession>
<dbReference type="AlphaFoldDB" id="C7DIQ0"/>
<dbReference type="EMBL" id="GG697241">
    <property type="protein sequence ID" value="EET89824.1"/>
    <property type="molecule type" value="Genomic_DNA"/>
</dbReference>
<reference evidence="1 2" key="2">
    <citation type="journal article" date="2010" name="Proc. Natl. Acad. Sci. U.S.A.">
        <title>Enigmatic, ultrasmall, uncultivated Archaea.</title>
        <authorList>
            <person name="Baker B.J."/>
            <person name="Comolli L.R."/>
            <person name="Dick G.J."/>
            <person name="Hauser L.J."/>
            <person name="Hyatt D."/>
            <person name="Dill B.D."/>
            <person name="Land M.L."/>
            <person name="Verberkmoes N.C."/>
            <person name="Hettich R.L."/>
            <person name="Banfield J.F."/>
        </authorList>
    </citation>
    <scope>NUCLEOTIDE SEQUENCE [LARGE SCALE GENOMIC DNA]</scope>
    <source>
        <strain evidence="1">ARMAN-2</strain>
    </source>
</reference>
<name>C7DIQ0_MICA2</name>
<gene>
    <name evidence="1" type="ORF">UNLARM2_0938</name>
</gene>
<protein>
    <recommendedName>
        <fullName evidence="3">Shikimate kinase</fullName>
    </recommendedName>
</protein>
<evidence type="ECO:0008006" key="3">
    <source>
        <dbReference type="Google" id="ProtNLM"/>
    </source>
</evidence>
<reference evidence="1 2" key="1">
    <citation type="journal article" date="2009" name="Genome Biol.">
        <title>Community-wide analysis of microbial genome sequence signatures.</title>
        <authorList>
            <person name="Dick G.J."/>
            <person name="Andersson A.F."/>
            <person name="Baker B.J."/>
            <person name="Simmons S.L."/>
            <person name="Thomas B.C."/>
            <person name="Yelton A.P."/>
            <person name="Banfield J.F."/>
        </authorList>
    </citation>
    <scope>NUCLEOTIDE SEQUENCE [LARGE SCALE GENOMIC DNA]</scope>
    <source>
        <strain evidence="1">ARMAN-2</strain>
    </source>
</reference>
<dbReference type="SUPFAM" id="SSF52540">
    <property type="entry name" value="P-loop containing nucleoside triphosphate hydrolases"/>
    <property type="match status" value="1"/>
</dbReference>
<dbReference type="InterPro" id="IPR027417">
    <property type="entry name" value="P-loop_NTPase"/>
</dbReference>
<dbReference type="Proteomes" id="UP000332487">
    <property type="component" value="Unassembled WGS sequence"/>
</dbReference>
<evidence type="ECO:0000313" key="1">
    <source>
        <dbReference type="EMBL" id="EET89824.1"/>
    </source>
</evidence>